<gene>
    <name evidence="4" type="ORF">GIX10_06535</name>
    <name evidence="3" type="ORF">SKM48_12055</name>
    <name evidence="2" type="ORF">SKM51_12210</name>
</gene>
<keyword evidence="7" id="KW-1185">Reference proteome</keyword>
<dbReference type="Proteomes" id="UP001278995">
    <property type="component" value="Unassembled WGS sequence"/>
</dbReference>
<reference evidence="3 7" key="4">
    <citation type="journal article" date="2024" name="Syst. Appl. Microbiol.">
        <title>Evidence for the occurrence of Acinetobacter faecalis in cattle feces and its emended description.</title>
        <authorList>
            <person name="Kyselkova M."/>
            <person name="Xanthopoulou K."/>
            <person name="Shestivska V."/>
            <person name="Spanelova P."/>
            <person name="Maixnerova M."/>
            <person name="Higgins P.G."/>
            <person name="Nemec A."/>
        </authorList>
    </citation>
    <scope>NUCLEOTIDE SEQUENCE [LARGE SCALE GENOMIC DNA]</scope>
    <source>
        <strain evidence="3 7">ANC 7225</strain>
    </source>
</reference>
<feature type="transmembrane region" description="Helical" evidence="1">
    <location>
        <begin position="60"/>
        <end position="81"/>
    </location>
</feature>
<dbReference type="Proteomes" id="UP001284094">
    <property type="component" value="Unassembled WGS sequence"/>
</dbReference>
<keyword evidence="1" id="KW-0472">Membrane</keyword>
<feature type="transmembrane region" description="Helical" evidence="1">
    <location>
        <begin position="20"/>
        <end position="48"/>
    </location>
</feature>
<proteinExistence type="predicted"/>
<evidence type="ECO:0000313" key="7">
    <source>
        <dbReference type="Proteomes" id="UP001284094"/>
    </source>
</evidence>
<organism evidence="4 5">
    <name type="scientific">Acinetobacter faecalis</name>
    <dbReference type="NCBI Taxonomy" id="2665161"/>
    <lineage>
        <taxon>Bacteria</taxon>
        <taxon>Pseudomonadati</taxon>
        <taxon>Pseudomonadota</taxon>
        <taxon>Gammaproteobacteria</taxon>
        <taxon>Moraxellales</taxon>
        <taxon>Moraxellaceae</taxon>
        <taxon>Acinetobacter</taxon>
    </lineage>
</organism>
<dbReference type="Proteomes" id="UP000473854">
    <property type="component" value="Unassembled WGS sequence"/>
</dbReference>
<name>A0A6L6GF25_9GAMM</name>
<comment type="caution">
    <text evidence="4">The sequence shown here is derived from an EMBL/GenBank/DDBJ whole genome shotgun (WGS) entry which is preliminary data.</text>
</comment>
<dbReference type="EMBL" id="JAXHPO010000079">
    <property type="protein sequence ID" value="MDY6551465.1"/>
    <property type="molecule type" value="Genomic_DNA"/>
</dbReference>
<dbReference type="AlphaFoldDB" id="A0A6L6GF25"/>
<keyword evidence="1" id="KW-0812">Transmembrane</keyword>
<dbReference type="EMBL" id="WLYL01000015">
    <property type="protein sequence ID" value="MTD11095.1"/>
    <property type="molecule type" value="Genomic_DNA"/>
</dbReference>
<evidence type="ECO:0000313" key="3">
    <source>
        <dbReference type="EMBL" id="MDY6551465.1"/>
    </source>
</evidence>
<protein>
    <submittedName>
        <fullName evidence="4">Uncharacterized protein</fullName>
    </submittedName>
</protein>
<evidence type="ECO:0000256" key="1">
    <source>
        <dbReference type="SAM" id="Phobius"/>
    </source>
</evidence>
<accession>A0A6L6GF25</accession>
<dbReference type="EMBL" id="JAXHPL010000101">
    <property type="protein sequence ID" value="MDY6487945.1"/>
    <property type="molecule type" value="Genomic_DNA"/>
</dbReference>
<evidence type="ECO:0000313" key="5">
    <source>
        <dbReference type="Proteomes" id="UP000473854"/>
    </source>
</evidence>
<reference evidence="4 5" key="1">
    <citation type="submission" date="2019-11" db="EMBL/GenBank/DDBJ databases">
        <authorList>
            <person name="An D."/>
        </authorList>
    </citation>
    <scope>NUCLEOTIDE SEQUENCE [LARGE SCALE GENOMIC DNA]</scope>
    <source>
        <strain evidence="4 5">YIM 103518</strain>
    </source>
</reference>
<reference evidence="2 6" key="2">
    <citation type="submission" date="2023-11" db="EMBL/GenBank/DDBJ databases">
        <title>The common occurrence of Acinetobacte faecalis in cattle feces and its emended description.</title>
        <authorList>
            <person name="Kyselkova M."/>
            <person name="Xanthopoulou K."/>
            <person name="Shestivska V."/>
            <person name="Spanelova P."/>
            <person name="Maixnerova M."/>
            <person name="Higgins P.G."/>
            <person name="Nemec A."/>
        </authorList>
    </citation>
    <scope>NUCLEOTIDE SEQUENCE [LARGE SCALE GENOMIC DNA]</scope>
    <source>
        <strain evidence="2 6">ANC 7483</strain>
    </source>
</reference>
<dbReference type="RefSeq" id="WP_154772703.1">
    <property type="nucleotide sequence ID" value="NZ_JAXHPD010000001.1"/>
</dbReference>
<sequence length="86" mass="9427">MEYVETLEKAPLAKKAHFIAAWPLLLVLFGGAIGGALGCVAYILNLKIYKSQTLSKLQKVLANLLCGMSAISLWWFIATWVQSTIS</sequence>
<dbReference type="GeneID" id="86887213"/>
<evidence type="ECO:0000313" key="6">
    <source>
        <dbReference type="Proteomes" id="UP001278995"/>
    </source>
</evidence>
<evidence type="ECO:0000313" key="4">
    <source>
        <dbReference type="EMBL" id="MTD11095.1"/>
    </source>
</evidence>
<keyword evidence="1" id="KW-1133">Transmembrane helix</keyword>
<evidence type="ECO:0000313" key="2">
    <source>
        <dbReference type="EMBL" id="MDY6487945.1"/>
    </source>
</evidence>
<reference evidence="3" key="3">
    <citation type="submission" date="2023-11" db="EMBL/GenBank/DDBJ databases">
        <authorList>
            <person name="Kyselkova M."/>
            <person name="Xanthopoulou K."/>
            <person name="Shestivska V."/>
            <person name="Spanelova P."/>
            <person name="Maixnerova M."/>
            <person name="Higgins P.G."/>
            <person name="Nemec A."/>
        </authorList>
    </citation>
    <scope>NUCLEOTIDE SEQUENCE</scope>
    <source>
        <strain evidence="3">ANC 7225</strain>
    </source>
</reference>